<proteinExistence type="predicted"/>
<keyword evidence="5" id="KW-1185">Reference proteome</keyword>
<feature type="compositionally biased region" description="Basic and acidic residues" evidence="2">
    <location>
        <begin position="92"/>
        <end position="127"/>
    </location>
</feature>
<evidence type="ECO:0000256" key="2">
    <source>
        <dbReference type="SAM" id="MobiDB-lite"/>
    </source>
</evidence>
<dbReference type="InterPro" id="IPR012340">
    <property type="entry name" value="NA-bd_OB-fold"/>
</dbReference>
<dbReference type="Proteomes" id="UP000649617">
    <property type="component" value="Unassembled WGS sequence"/>
</dbReference>
<feature type="region of interest" description="Disordered" evidence="2">
    <location>
        <begin position="62"/>
        <end position="151"/>
    </location>
</feature>
<dbReference type="AlphaFoldDB" id="A0A812V079"/>
<dbReference type="SUPFAM" id="SSF50249">
    <property type="entry name" value="Nucleic acid-binding proteins"/>
    <property type="match status" value="2"/>
</dbReference>
<feature type="domain" description="CSD" evidence="3">
    <location>
        <begin position="127"/>
        <end position="193"/>
    </location>
</feature>
<feature type="region of interest" description="Disordered" evidence="2">
    <location>
        <begin position="179"/>
        <end position="230"/>
    </location>
</feature>
<name>A0A812V079_SYMPI</name>
<dbReference type="Gene3D" id="2.40.50.140">
    <property type="entry name" value="Nucleic acid-binding proteins"/>
    <property type="match status" value="2"/>
</dbReference>
<organism evidence="4 5">
    <name type="scientific">Symbiodinium pilosum</name>
    <name type="common">Dinoflagellate</name>
    <dbReference type="NCBI Taxonomy" id="2952"/>
    <lineage>
        <taxon>Eukaryota</taxon>
        <taxon>Sar</taxon>
        <taxon>Alveolata</taxon>
        <taxon>Dinophyceae</taxon>
        <taxon>Suessiales</taxon>
        <taxon>Symbiodiniaceae</taxon>
        <taxon>Symbiodinium</taxon>
    </lineage>
</organism>
<dbReference type="GO" id="GO:0005737">
    <property type="term" value="C:cytoplasm"/>
    <property type="evidence" value="ECO:0007669"/>
    <property type="project" value="TreeGrafter"/>
</dbReference>
<dbReference type="InterPro" id="IPR019844">
    <property type="entry name" value="CSD_CS"/>
</dbReference>
<dbReference type="EMBL" id="CAJNIZ010039335">
    <property type="protein sequence ID" value="CAE7589124.1"/>
    <property type="molecule type" value="Genomic_DNA"/>
</dbReference>
<evidence type="ECO:0000256" key="1">
    <source>
        <dbReference type="ARBA" id="ARBA00022553"/>
    </source>
</evidence>
<accession>A0A812V079</accession>
<dbReference type="InterPro" id="IPR052069">
    <property type="entry name" value="Ca-reg_mRNA-binding_domain"/>
</dbReference>
<protein>
    <submittedName>
        <fullName evidence="4">CspA protein</fullName>
    </submittedName>
</protein>
<dbReference type="PRINTS" id="PR00050">
    <property type="entry name" value="COLDSHOCK"/>
</dbReference>
<feature type="compositionally biased region" description="Basic and acidic residues" evidence="2">
    <location>
        <begin position="202"/>
        <end position="216"/>
    </location>
</feature>
<dbReference type="OrthoDB" id="422005at2759"/>
<evidence type="ECO:0000313" key="5">
    <source>
        <dbReference type="Proteomes" id="UP000649617"/>
    </source>
</evidence>
<dbReference type="PROSITE" id="PS51857">
    <property type="entry name" value="CSD_2"/>
    <property type="match status" value="2"/>
</dbReference>
<dbReference type="PANTHER" id="PTHR12962:SF1">
    <property type="entry name" value="COLD SHOCK DOMAIN-CONTAINING PROTEIN CG9705"/>
    <property type="match status" value="1"/>
</dbReference>
<evidence type="ECO:0000313" key="4">
    <source>
        <dbReference type="EMBL" id="CAE7589124.1"/>
    </source>
</evidence>
<dbReference type="GO" id="GO:0003730">
    <property type="term" value="F:mRNA 3'-UTR binding"/>
    <property type="evidence" value="ECO:0007669"/>
    <property type="project" value="TreeGrafter"/>
</dbReference>
<gene>
    <name evidence="4" type="primary">cspA</name>
    <name evidence="4" type="ORF">SPIL2461_LOCUS15705</name>
</gene>
<feature type="non-terminal residue" evidence="4">
    <location>
        <position position="1"/>
    </location>
</feature>
<reference evidence="4" key="1">
    <citation type="submission" date="2021-02" db="EMBL/GenBank/DDBJ databases">
        <authorList>
            <person name="Dougan E. K."/>
            <person name="Rhodes N."/>
            <person name="Thang M."/>
            <person name="Chan C."/>
        </authorList>
    </citation>
    <scope>NUCLEOTIDE SEQUENCE</scope>
</reference>
<dbReference type="SMART" id="SM00357">
    <property type="entry name" value="CSP"/>
    <property type="match status" value="2"/>
</dbReference>
<comment type="caution">
    <text evidence="4">The sequence shown here is derived from an EMBL/GenBank/DDBJ whole genome shotgun (WGS) entry which is preliminary data.</text>
</comment>
<dbReference type="InterPro" id="IPR002059">
    <property type="entry name" value="CSP_DNA-bd"/>
</dbReference>
<dbReference type="GO" id="GO:0043488">
    <property type="term" value="P:regulation of mRNA stability"/>
    <property type="evidence" value="ECO:0007669"/>
    <property type="project" value="TreeGrafter"/>
</dbReference>
<evidence type="ECO:0000259" key="3">
    <source>
        <dbReference type="PROSITE" id="PS51857"/>
    </source>
</evidence>
<dbReference type="Pfam" id="PF00313">
    <property type="entry name" value="CSD"/>
    <property type="match status" value="2"/>
</dbReference>
<keyword evidence="1" id="KW-0597">Phosphoprotein</keyword>
<dbReference type="PANTHER" id="PTHR12962">
    <property type="entry name" value="CALCIUM-REGULATED HEAT STABLE PROTEIN CRHSP-24-RELATED"/>
    <property type="match status" value="1"/>
</dbReference>
<feature type="domain" description="CSD" evidence="3">
    <location>
        <begin position="1"/>
        <end position="70"/>
    </location>
</feature>
<dbReference type="CDD" id="cd04458">
    <property type="entry name" value="CSP_CDS"/>
    <property type="match status" value="2"/>
</dbReference>
<sequence>MPVGVLVRWNNEKGFGFIQPVQPAADNEDVFCHVSDLQEGEGSVVEGDTVLYTEKWDDRKGKYRASEVELSAPGELSEISAASKRRRAAGGGRDRSRERSRDRSRSRGRTGGDRGPKPKPKSNEPGKEVGTMVRWHSDKGFGFIKPDDGGEDLFAHVSALADGDGSIQEGDKVTYDKEYNERKGKDQATNVRAGAGSGGGGGDRDKDRDRDRDRRDRDRRRRSESRSRRD</sequence>
<dbReference type="PROSITE" id="PS00352">
    <property type="entry name" value="CSD_1"/>
    <property type="match status" value="1"/>
</dbReference>
<dbReference type="InterPro" id="IPR011129">
    <property type="entry name" value="CSD"/>
</dbReference>